<accession>A0AC34Q8X4</accession>
<dbReference type="Proteomes" id="UP000887576">
    <property type="component" value="Unplaced"/>
</dbReference>
<name>A0AC34Q8X4_9BILA</name>
<sequence length="27" mass="3026">MTGVLLQACVPMIFNMPQVINLAMYNI</sequence>
<dbReference type="WBParaSite" id="JU765_v2.g13997.t1">
    <property type="protein sequence ID" value="JU765_v2.g13997.t1"/>
    <property type="gene ID" value="JU765_v2.g13997"/>
</dbReference>
<organism evidence="1 2">
    <name type="scientific">Panagrolaimus sp. JU765</name>
    <dbReference type="NCBI Taxonomy" id="591449"/>
    <lineage>
        <taxon>Eukaryota</taxon>
        <taxon>Metazoa</taxon>
        <taxon>Ecdysozoa</taxon>
        <taxon>Nematoda</taxon>
        <taxon>Chromadorea</taxon>
        <taxon>Rhabditida</taxon>
        <taxon>Tylenchina</taxon>
        <taxon>Panagrolaimomorpha</taxon>
        <taxon>Panagrolaimoidea</taxon>
        <taxon>Panagrolaimidae</taxon>
        <taxon>Panagrolaimus</taxon>
    </lineage>
</organism>
<protein>
    <submittedName>
        <fullName evidence="2">Uncharacterized protein</fullName>
    </submittedName>
</protein>
<proteinExistence type="predicted"/>
<reference evidence="2" key="1">
    <citation type="submission" date="2022-11" db="UniProtKB">
        <authorList>
            <consortium name="WormBaseParasite"/>
        </authorList>
    </citation>
    <scope>IDENTIFICATION</scope>
</reference>
<evidence type="ECO:0000313" key="1">
    <source>
        <dbReference type="Proteomes" id="UP000887576"/>
    </source>
</evidence>
<evidence type="ECO:0000313" key="2">
    <source>
        <dbReference type="WBParaSite" id="JU765_v2.g13997.t1"/>
    </source>
</evidence>